<gene>
    <name evidence="3" type="primary">20344540</name>
    <name evidence="2" type="ORF">GGTG_04082</name>
</gene>
<protein>
    <submittedName>
        <fullName evidence="2 3">Uncharacterized protein</fullName>
    </submittedName>
</protein>
<reference evidence="3" key="4">
    <citation type="journal article" date="2015" name="G3 (Bethesda)">
        <title>Genome sequences of three phytopathogenic species of the Magnaporthaceae family of fungi.</title>
        <authorList>
            <person name="Okagaki L.H."/>
            <person name="Nunes C.C."/>
            <person name="Sailsbery J."/>
            <person name="Clay B."/>
            <person name="Brown D."/>
            <person name="John T."/>
            <person name="Oh Y."/>
            <person name="Young N."/>
            <person name="Fitzgerald M."/>
            <person name="Haas B.J."/>
            <person name="Zeng Q."/>
            <person name="Young S."/>
            <person name="Adiconis X."/>
            <person name="Fan L."/>
            <person name="Levin J.Z."/>
            <person name="Mitchell T.K."/>
            <person name="Okubara P.A."/>
            <person name="Farman M.L."/>
            <person name="Kohn L.M."/>
            <person name="Birren B."/>
            <person name="Ma L.-J."/>
            <person name="Dean R.A."/>
        </authorList>
    </citation>
    <scope>NUCLEOTIDE SEQUENCE</scope>
    <source>
        <strain evidence="3">R3-111a-1</strain>
    </source>
</reference>
<dbReference type="GeneID" id="20344540"/>
<feature type="region of interest" description="Disordered" evidence="1">
    <location>
        <begin position="70"/>
        <end position="97"/>
    </location>
</feature>
<reference evidence="4" key="1">
    <citation type="submission" date="2010-07" db="EMBL/GenBank/DDBJ databases">
        <title>The genome sequence of Gaeumannomyces graminis var. tritici strain R3-111a-1.</title>
        <authorList>
            <consortium name="The Broad Institute Genome Sequencing Platform"/>
            <person name="Ma L.-J."/>
            <person name="Dead R."/>
            <person name="Young S."/>
            <person name="Zeng Q."/>
            <person name="Koehrsen M."/>
            <person name="Alvarado L."/>
            <person name="Berlin A."/>
            <person name="Chapman S.B."/>
            <person name="Chen Z."/>
            <person name="Freedman E."/>
            <person name="Gellesch M."/>
            <person name="Goldberg J."/>
            <person name="Griggs A."/>
            <person name="Gujja S."/>
            <person name="Heilman E.R."/>
            <person name="Heiman D."/>
            <person name="Hepburn T."/>
            <person name="Howarth C."/>
            <person name="Jen D."/>
            <person name="Larson L."/>
            <person name="Mehta T."/>
            <person name="Neiman D."/>
            <person name="Pearson M."/>
            <person name="Roberts A."/>
            <person name="Saif S."/>
            <person name="Shea T."/>
            <person name="Shenoy N."/>
            <person name="Sisk P."/>
            <person name="Stolte C."/>
            <person name="Sykes S."/>
            <person name="Walk T."/>
            <person name="White J."/>
            <person name="Yandava C."/>
            <person name="Haas B."/>
            <person name="Nusbaum C."/>
            <person name="Birren B."/>
        </authorList>
    </citation>
    <scope>NUCLEOTIDE SEQUENCE [LARGE SCALE GENOMIC DNA]</scope>
    <source>
        <strain evidence="4">R3-111a-1</strain>
    </source>
</reference>
<proteinExistence type="predicted"/>
<dbReference type="EnsemblFungi" id="EJT78991">
    <property type="protein sequence ID" value="EJT78991"/>
    <property type="gene ID" value="GGTG_04082"/>
</dbReference>
<dbReference type="RefSeq" id="XP_009220136.1">
    <property type="nucleotide sequence ID" value="XM_009221872.1"/>
</dbReference>
<keyword evidence="4" id="KW-1185">Reference proteome</keyword>
<sequence length="97" mass="10853">MAGTLFIAIDYIWDRPVSLLVRSPGEKHAYDGFYALPPTGQDRPSSHDSRSSARELPSEFGYSLVCRPSHEGDQELTRPKGTPACLSGRAEEKFERR</sequence>
<reference evidence="3" key="5">
    <citation type="submission" date="2018-04" db="UniProtKB">
        <authorList>
            <consortium name="EnsemblFungi"/>
        </authorList>
    </citation>
    <scope>IDENTIFICATION</scope>
    <source>
        <strain evidence="3">R3-111a-1</strain>
    </source>
</reference>
<evidence type="ECO:0000313" key="3">
    <source>
        <dbReference type="EnsemblFungi" id="EJT78991"/>
    </source>
</evidence>
<dbReference type="VEuPathDB" id="FungiDB:GGTG_04082"/>
<organism evidence="2">
    <name type="scientific">Gaeumannomyces tritici (strain R3-111a-1)</name>
    <name type="common">Wheat and barley take-all root rot fungus</name>
    <name type="synonym">Gaeumannomyces graminis var. tritici</name>
    <dbReference type="NCBI Taxonomy" id="644352"/>
    <lineage>
        <taxon>Eukaryota</taxon>
        <taxon>Fungi</taxon>
        <taxon>Dikarya</taxon>
        <taxon>Ascomycota</taxon>
        <taxon>Pezizomycotina</taxon>
        <taxon>Sordariomycetes</taxon>
        <taxon>Sordariomycetidae</taxon>
        <taxon>Magnaporthales</taxon>
        <taxon>Magnaporthaceae</taxon>
        <taxon>Gaeumannomyces</taxon>
    </lineage>
</organism>
<name>J3NS35_GAET3</name>
<feature type="compositionally biased region" description="Basic and acidic residues" evidence="1">
    <location>
        <begin position="44"/>
        <end position="56"/>
    </location>
</feature>
<evidence type="ECO:0000313" key="4">
    <source>
        <dbReference type="Proteomes" id="UP000006039"/>
    </source>
</evidence>
<dbReference type="AlphaFoldDB" id="J3NS35"/>
<accession>J3NS35</accession>
<dbReference type="Proteomes" id="UP000006039">
    <property type="component" value="Unassembled WGS sequence"/>
</dbReference>
<dbReference type="HOGENOM" id="CLU_2346796_0_0_1"/>
<feature type="region of interest" description="Disordered" evidence="1">
    <location>
        <begin position="32"/>
        <end position="56"/>
    </location>
</feature>
<reference evidence="2" key="2">
    <citation type="submission" date="2010-07" db="EMBL/GenBank/DDBJ databases">
        <authorList>
            <consortium name="The Broad Institute Genome Sequencing Platform"/>
            <consortium name="Broad Institute Genome Sequencing Center for Infectious Disease"/>
            <person name="Ma L.-J."/>
            <person name="Dead R."/>
            <person name="Young S."/>
            <person name="Zeng Q."/>
            <person name="Koehrsen M."/>
            <person name="Alvarado L."/>
            <person name="Berlin A."/>
            <person name="Chapman S.B."/>
            <person name="Chen Z."/>
            <person name="Freedman E."/>
            <person name="Gellesch M."/>
            <person name="Goldberg J."/>
            <person name="Griggs A."/>
            <person name="Gujja S."/>
            <person name="Heilman E.R."/>
            <person name="Heiman D."/>
            <person name="Hepburn T."/>
            <person name="Howarth C."/>
            <person name="Jen D."/>
            <person name="Larson L."/>
            <person name="Mehta T."/>
            <person name="Neiman D."/>
            <person name="Pearson M."/>
            <person name="Roberts A."/>
            <person name="Saif S."/>
            <person name="Shea T."/>
            <person name="Shenoy N."/>
            <person name="Sisk P."/>
            <person name="Stolte C."/>
            <person name="Sykes S."/>
            <person name="Walk T."/>
            <person name="White J."/>
            <person name="Yandava C."/>
            <person name="Haas B."/>
            <person name="Nusbaum C."/>
            <person name="Birren B."/>
        </authorList>
    </citation>
    <scope>NUCLEOTIDE SEQUENCE</scope>
    <source>
        <strain evidence="2">R3-111a-1</strain>
    </source>
</reference>
<dbReference type="EMBL" id="GL385396">
    <property type="protein sequence ID" value="EJT78991.1"/>
    <property type="molecule type" value="Genomic_DNA"/>
</dbReference>
<evidence type="ECO:0000256" key="1">
    <source>
        <dbReference type="SAM" id="MobiDB-lite"/>
    </source>
</evidence>
<reference evidence="2" key="3">
    <citation type="submission" date="2010-09" db="EMBL/GenBank/DDBJ databases">
        <title>Annotation of Gaeumannomyces graminis var. tritici R3-111a-1.</title>
        <authorList>
            <consortium name="The Broad Institute Genome Sequencing Platform"/>
            <person name="Ma L.-J."/>
            <person name="Dead R."/>
            <person name="Young S.K."/>
            <person name="Zeng Q."/>
            <person name="Gargeya S."/>
            <person name="Fitzgerald M."/>
            <person name="Haas B."/>
            <person name="Abouelleil A."/>
            <person name="Alvarado L."/>
            <person name="Arachchi H.M."/>
            <person name="Berlin A."/>
            <person name="Brown A."/>
            <person name="Chapman S.B."/>
            <person name="Chen Z."/>
            <person name="Dunbar C."/>
            <person name="Freedman E."/>
            <person name="Gearin G."/>
            <person name="Gellesch M."/>
            <person name="Goldberg J."/>
            <person name="Griggs A."/>
            <person name="Gujja S."/>
            <person name="Heiman D."/>
            <person name="Howarth C."/>
            <person name="Larson L."/>
            <person name="Lui A."/>
            <person name="MacDonald P.J.P."/>
            <person name="Mehta T."/>
            <person name="Montmayeur A."/>
            <person name="Murphy C."/>
            <person name="Neiman D."/>
            <person name="Pearson M."/>
            <person name="Priest M."/>
            <person name="Roberts A."/>
            <person name="Saif S."/>
            <person name="Shea T."/>
            <person name="Shenoy N."/>
            <person name="Sisk P."/>
            <person name="Stolte C."/>
            <person name="Sykes S."/>
            <person name="Yandava C."/>
            <person name="Wortman J."/>
            <person name="Nusbaum C."/>
            <person name="Birren B."/>
        </authorList>
    </citation>
    <scope>NUCLEOTIDE SEQUENCE</scope>
    <source>
        <strain evidence="2">R3-111a-1</strain>
    </source>
</reference>
<evidence type="ECO:0000313" key="2">
    <source>
        <dbReference type="EMBL" id="EJT78991.1"/>
    </source>
</evidence>